<dbReference type="AlphaFoldDB" id="B1Y7Q3"/>
<dbReference type="HOGENOM" id="CLU_085053_1_0_4"/>
<reference evidence="2 3" key="1">
    <citation type="submission" date="2008-03" db="EMBL/GenBank/DDBJ databases">
        <title>Complete sequence of Leptothrix cholodnii SP-6.</title>
        <authorList>
            <consortium name="US DOE Joint Genome Institute"/>
            <person name="Copeland A."/>
            <person name="Lucas S."/>
            <person name="Lapidus A."/>
            <person name="Glavina del Rio T."/>
            <person name="Dalin E."/>
            <person name="Tice H."/>
            <person name="Bruce D."/>
            <person name="Goodwin L."/>
            <person name="Pitluck S."/>
            <person name="Chertkov O."/>
            <person name="Brettin T."/>
            <person name="Detter J.C."/>
            <person name="Han C."/>
            <person name="Kuske C.R."/>
            <person name="Schmutz J."/>
            <person name="Larimer F."/>
            <person name="Land M."/>
            <person name="Hauser L."/>
            <person name="Kyrpides N."/>
            <person name="Lykidis A."/>
            <person name="Emerson D."/>
            <person name="Richardson P."/>
        </authorList>
    </citation>
    <scope>NUCLEOTIDE SEQUENCE [LARGE SCALE GENOMIC DNA]</scope>
    <source>
        <strain evidence="3">ATCC 51168 / LMG 8142 / SP-6</strain>
    </source>
</reference>
<protein>
    <submittedName>
        <fullName evidence="2">Putative signal peptide protein</fullName>
    </submittedName>
</protein>
<accession>B1Y7Q3</accession>
<dbReference type="eggNOG" id="ENOG502ZG0C">
    <property type="taxonomic scope" value="Bacteria"/>
</dbReference>
<organism evidence="2 3">
    <name type="scientific">Leptothrix cholodnii (strain ATCC 51168 / LMG 8142 / SP-6)</name>
    <name type="common">Leptothrix discophora (strain SP-6)</name>
    <dbReference type="NCBI Taxonomy" id="395495"/>
    <lineage>
        <taxon>Bacteria</taxon>
        <taxon>Pseudomonadati</taxon>
        <taxon>Pseudomonadota</taxon>
        <taxon>Betaproteobacteria</taxon>
        <taxon>Burkholderiales</taxon>
        <taxon>Sphaerotilaceae</taxon>
        <taxon>Leptothrix</taxon>
    </lineage>
</organism>
<evidence type="ECO:0000313" key="2">
    <source>
        <dbReference type="EMBL" id="ACB32501.1"/>
    </source>
</evidence>
<evidence type="ECO:0000256" key="1">
    <source>
        <dbReference type="SAM" id="MobiDB-lite"/>
    </source>
</evidence>
<gene>
    <name evidence="2" type="ordered locus">Lcho_0226</name>
</gene>
<dbReference type="RefSeq" id="WP_012345263.1">
    <property type="nucleotide sequence ID" value="NC_010524.1"/>
</dbReference>
<feature type="region of interest" description="Disordered" evidence="1">
    <location>
        <begin position="184"/>
        <end position="219"/>
    </location>
</feature>
<name>B1Y7Q3_LEPCP</name>
<dbReference type="STRING" id="395495.Lcho_0226"/>
<dbReference type="KEGG" id="lch:Lcho_0226"/>
<sequence precursor="true">MLRGLLAALLLANLMFFSWSRGWLDDVVGLSPQRDREPQRLAAQIAPEALQILPPATLTRRAPPPVCLEAGPFTPAELPQAESALRRALPEGGWALLTRERPGSWMAYMGRYNSKVTMQRRAEELRRREVAFEEVRNLPDYEPGFIFGRYNREADARESVRRLQEQKVRFARVVRLEPPSTSHVLRVPKADPATQERLTQIDDLPQGRKLQPCGRDSRP</sequence>
<evidence type="ECO:0000313" key="3">
    <source>
        <dbReference type="Proteomes" id="UP000001693"/>
    </source>
</evidence>
<keyword evidence="3" id="KW-1185">Reference proteome</keyword>
<dbReference type="OrthoDB" id="9153162at2"/>
<dbReference type="EMBL" id="CP001013">
    <property type="protein sequence ID" value="ACB32501.1"/>
    <property type="molecule type" value="Genomic_DNA"/>
</dbReference>
<dbReference type="Proteomes" id="UP000001693">
    <property type="component" value="Chromosome"/>
</dbReference>
<proteinExistence type="predicted"/>